<reference evidence="1" key="1">
    <citation type="submission" date="2020-12" db="EMBL/GenBank/DDBJ databases">
        <title>Ramlibacter sp. nov., isolated from a freshwater alga, Cryptomonas.</title>
        <authorList>
            <person name="Kim H.M."/>
            <person name="Jeon C.O."/>
        </authorList>
    </citation>
    <scope>NUCLEOTIDE SEQUENCE</scope>
    <source>
        <strain evidence="1">CrO1</strain>
    </source>
</reference>
<organism evidence="1 2">
    <name type="scientific">Ramlibacter algicola</name>
    <dbReference type="NCBI Taxonomy" id="2795217"/>
    <lineage>
        <taxon>Bacteria</taxon>
        <taxon>Pseudomonadati</taxon>
        <taxon>Pseudomonadota</taxon>
        <taxon>Betaproteobacteria</taxon>
        <taxon>Burkholderiales</taxon>
        <taxon>Comamonadaceae</taxon>
        <taxon>Ramlibacter</taxon>
    </lineage>
</organism>
<evidence type="ECO:0000313" key="1">
    <source>
        <dbReference type="EMBL" id="MBK0392484.1"/>
    </source>
</evidence>
<gene>
    <name evidence="1" type="ORF">I8E28_07760</name>
</gene>
<keyword evidence="2" id="KW-1185">Reference proteome</keyword>
<dbReference type="Gene3D" id="1.20.1260.10">
    <property type="match status" value="1"/>
</dbReference>
<dbReference type="AlphaFoldDB" id="A0A934UQC4"/>
<dbReference type="Proteomes" id="UP000617041">
    <property type="component" value="Unassembled WGS sequence"/>
</dbReference>
<protein>
    <submittedName>
        <fullName evidence="1">Ferritin-like domain-containing protein</fullName>
    </submittedName>
</protein>
<dbReference type="RefSeq" id="WP_200787415.1">
    <property type="nucleotide sequence ID" value="NZ_JAEDAO010000001.1"/>
</dbReference>
<name>A0A934UQC4_9BURK</name>
<comment type="caution">
    <text evidence="1">The sequence shown here is derived from an EMBL/GenBank/DDBJ whole genome shotgun (WGS) entry which is preliminary data.</text>
</comment>
<evidence type="ECO:0000313" key="2">
    <source>
        <dbReference type="Proteomes" id="UP000617041"/>
    </source>
</evidence>
<proteinExistence type="predicted"/>
<dbReference type="EMBL" id="JAEDAO010000001">
    <property type="protein sequence ID" value="MBK0392484.1"/>
    <property type="molecule type" value="Genomic_DNA"/>
</dbReference>
<accession>A0A934UQC4</accession>
<dbReference type="CDD" id="cd00657">
    <property type="entry name" value="Ferritin_like"/>
    <property type="match status" value="1"/>
</dbReference>
<dbReference type="SUPFAM" id="SSF47240">
    <property type="entry name" value="Ferritin-like"/>
    <property type="match status" value="1"/>
</dbReference>
<sequence length="240" mass="25850">MDNTVSVGMNRTGLDMAPKSREKLVAFARQQAGRASNETAAWSELHKVHALEADRVGTVPVPARIKGMATTMLDTLKGNKPQVLIDKLGERLAYERTGVRLYEAFLLKVASASEGFAPDLEAVAAIRDDERSHFELLGKTLQQIGADPTAMTPCADVAGVMASGHLQVLTDPRTTIAQALNSLLAVELADNASWELLIELLQGAGHKDLAQGFTVALQTEETHLATVKAWLRQAVLEEAT</sequence>
<dbReference type="InterPro" id="IPR012347">
    <property type="entry name" value="Ferritin-like"/>
</dbReference>
<dbReference type="InterPro" id="IPR009078">
    <property type="entry name" value="Ferritin-like_SF"/>
</dbReference>